<dbReference type="KEGG" id="mmu:100126768"/>
<dbReference type="Proteomes" id="UP000000589">
    <property type="component" value="Chromosome 17"/>
</dbReference>
<dbReference type="PaxDb" id="10090-ENSMUSP00000133965"/>
<reference evidence="3" key="3">
    <citation type="journal article" date="2011" name="PLoS Biol.">
        <title>Modernizing reference genome assemblies.</title>
        <authorList>
            <person name="Church D.M."/>
            <person name="Schneider V.A."/>
            <person name="Graves T."/>
            <person name="Auger K."/>
            <person name="Cunningham F."/>
            <person name="Bouk N."/>
            <person name="Chen H.C."/>
            <person name="Agarwala R."/>
            <person name="McLaren W.M."/>
            <person name="Ritchie G.R."/>
            <person name="Albracht D."/>
            <person name="Kremitzki M."/>
            <person name="Rock S."/>
            <person name="Kotkiewicz H."/>
            <person name="Kremitzki C."/>
            <person name="Wollam A."/>
            <person name="Trani L."/>
            <person name="Fulton L."/>
            <person name="Fulton R."/>
            <person name="Matthews L."/>
            <person name="Whitehead S."/>
            <person name="Chow W."/>
            <person name="Torrance J."/>
            <person name="Dunn M."/>
            <person name="Harden G."/>
            <person name="Threadgold G."/>
            <person name="Wood J."/>
            <person name="Collins J."/>
            <person name="Heath P."/>
            <person name="Griffiths G."/>
            <person name="Pelan S."/>
            <person name="Grafham D."/>
            <person name="Eichler E.E."/>
            <person name="Weinstock G."/>
            <person name="Mardis E.R."/>
            <person name="Wilson R.K."/>
            <person name="Howe K."/>
            <person name="Flicek P."/>
            <person name="Hubbard T."/>
        </authorList>
    </citation>
    <scope>NUCLEOTIDE SEQUENCE [LARGE SCALE GENOMIC DNA]</scope>
    <source>
        <strain evidence="3">C57BL/6J</strain>
    </source>
</reference>
<name>A8R0W3_MOUSE</name>
<dbReference type="AlphaFoldDB" id="A8R0W3"/>
<dbReference type="GeneID" id="100126768"/>
<keyword evidence="1" id="KW-0732">Signal</keyword>
<organism evidence="2">
    <name type="scientific">Mus musculus</name>
    <name type="common">Mouse</name>
    <dbReference type="NCBI Taxonomy" id="10090"/>
    <lineage>
        <taxon>Eukaryota</taxon>
        <taxon>Metazoa</taxon>
        <taxon>Chordata</taxon>
        <taxon>Craniata</taxon>
        <taxon>Vertebrata</taxon>
        <taxon>Euteleostomi</taxon>
        <taxon>Mammalia</taxon>
        <taxon>Eutheria</taxon>
        <taxon>Euarchontoglires</taxon>
        <taxon>Glires</taxon>
        <taxon>Rodentia</taxon>
        <taxon>Myomorpha</taxon>
        <taxon>Muroidea</taxon>
        <taxon>Muridae</taxon>
        <taxon>Murinae</taxon>
        <taxon>Mus</taxon>
        <taxon>Mus</taxon>
    </lineage>
</organism>
<dbReference type="GO" id="GO:0005615">
    <property type="term" value="C:extracellular space"/>
    <property type="evidence" value="ECO:0000314"/>
    <property type="project" value="MGI"/>
</dbReference>
<keyword evidence="5" id="KW-1185">Reference proteome</keyword>
<dbReference type="AGR" id="MGI:5141981"/>
<dbReference type="InterPro" id="IPR032253">
    <property type="entry name" value="Esp1/Esp22"/>
</dbReference>
<protein>
    <submittedName>
        <fullName evidence="3">Exocrine gland secreted peptide 31</fullName>
    </submittedName>
    <submittedName>
        <fullName evidence="2">Exocrine gland-secreting peptide 31</fullName>
    </submittedName>
</protein>
<dbReference type="VEuPathDB" id="HostDB:ENSMUSG00000092342"/>
<feature type="chain" id="PRO_5015086685" evidence="1">
    <location>
        <begin position="23"/>
        <end position="114"/>
    </location>
</feature>
<dbReference type="GeneTree" id="ENSGT00860000135015"/>
<dbReference type="MGI" id="MGI:5141981">
    <property type="gene designation" value="Esp31"/>
</dbReference>
<reference evidence="2" key="1">
    <citation type="journal article" date="2007" name="Curr. Biol.">
        <title>Sex- and strain-specific expression and vomeronasal activity of mouse ESP family peptides.</title>
        <authorList>
            <person name="Kimoto H."/>
            <person name="Sato K."/>
            <person name="Nodari F."/>
            <person name="Haga S."/>
            <person name="Holy T.E."/>
            <person name="Touhara K."/>
        </authorList>
    </citation>
    <scope>NUCLEOTIDE SEQUENCE</scope>
    <source>
        <strain evidence="2">BALB/c</strain>
    </source>
</reference>
<dbReference type="UCSC" id="uc012ate.1">
    <property type="organism name" value="mouse"/>
</dbReference>
<dbReference type="ProteomicsDB" id="338557"/>
<evidence type="ECO:0000313" key="4">
    <source>
        <dbReference type="MGI" id="MGI:5141981"/>
    </source>
</evidence>
<dbReference type="GO" id="GO:0005186">
    <property type="term" value="F:pheromone activity"/>
    <property type="evidence" value="ECO:0000314"/>
    <property type="project" value="MGI"/>
</dbReference>
<dbReference type="Pfam" id="PF16590">
    <property type="entry name" value="ESP"/>
    <property type="match status" value="1"/>
</dbReference>
<gene>
    <name evidence="2 3 4" type="primary">Esp31</name>
    <name evidence="4" type="synonym">Gm20516</name>
</gene>
<evidence type="ECO:0000313" key="3">
    <source>
        <dbReference type="Ensembl" id="ENSMUSP00000133965.2"/>
    </source>
</evidence>
<dbReference type="RefSeq" id="NP_001171057.1">
    <property type="nucleotide sequence ID" value="NM_001177586.1"/>
</dbReference>
<reference evidence="3" key="4">
    <citation type="submission" date="2025-05" db="UniProtKB">
        <authorList>
            <consortium name="Ensembl"/>
        </authorList>
    </citation>
    <scope>IDENTIFICATION</scope>
    <source>
        <strain evidence="3">C57BL/6J</strain>
    </source>
</reference>
<feature type="signal peptide" evidence="1">
    <location>
        <begin position="1"/>
        <end position="22"/>
    </location>
</feature>
<evidence type="ECO:0000256" key="1">
    <source>
        <dbReference type="SAM" id="SignalP"/>
    </source>
</evidence>
<reference evidence="3 5" key="2">
    <citation type="journal article" date="2009" name="PLoS Biol.">
        <title>Lineage-specific biology revealed by a finished genome assembly of the mouse.</title>
        <authorList>
            <consortium name="Mouse Genome Sequencing Consortium"/>
            <person name="Church D.M."/>
            <person name="Goodstadt L."/>
            <person name="Hillier L.W."/>
            <person name="Zody M.C."/>
            <person name="Goldstein S."/>
            <person name="She X."/>
            <person name="Bult C.J."/>
            <person name="Agarwala R."/>
            <person name="Cherry J.L."/>
            <person name="DiCuccio M."/>
            <person name="Hlavina W."/>
            <person name="Kapustin Y."/>
            <person name="Meric P."/>
            <person name="Maglott D."/>
            <person name="Birtle Z."/>
            <person name="Marques A.C."/>
            <person name="Graves T."/>
            <person name="Zhou S."/>
            <person name="Teague B."/>
            <person name="Potamousis K."/>
            <person name="Churas C."/>
            <person name="Place M."/>
            <person name="Herschleb J."/>
            <person name="Runnheim R."/>
            <person name="Forrest D."/>
            <person name="Amos-Landgraf J."/>
            <person name="Schwartz D.C."/>
            <person name="Cheng Z."/>
            <person name="Lindblad-Toh K."/>
            <person name="Eichler E.E."/>
            <person name="Ponting C.P."/>
        </authorList>
    </citation>
    <scope>NUCLEOTIDE SEQUENCE [LARGE SCALE GENOMIC DNA]</scope>
    <source>
        <strain evidence="3 5">C57BL/6J</strain>
    </source>
</reference>
<dbReference type="EMBL" id="AB307010">
    <property type="protein sequence ID" value="BAF92746.1"/>
    <property type="molecule type" value="mRNA"/>
</dbReference>
<proteinExistence type="evidence at transcript level"/>
<dbReference type="Ensembl" id="ENSMUST00000174742.3">
    <property type="protein sequence ID" value="ENSMUSP00000133965.2"/>
    <property type="gene ID" value="ENSMUSG00000092342.3"/>
</dbReference>
<accession>A8R0W3</accession>
<dbReference type="CTD" id="100126768"/>
<evidence type="ECO:0000313" key="2">
    <source>
        <dbReference type="EMBL" id="BAF92746.1"/>
    </source>
</evidence>
<dbReference type="HOGENOM" id="CLU_170467_0_0_1"/>
<sequence length="114" mass="13467">MDSFPVMCFLLILLLSSMFTEGAVLKNDQEELIDSEDEQLIFIECGYIQGILHNPEMSFNLNDYEQKFENINNRVFFLCVSRTYVCLKYPKTRLLLQVMDPVRFINMTQSRDFC</sequence>
<dbReference type="BioGRID-ORCS" id="100126768">
    <property type="hits" value="1 hit in 55 CRISPR screens"/>
</dbReference>
<evidence type="ECO:0000313" key="5">
    <source>
        <dbReference type="Proteomes" id="UP000000589"/>
    </source>
</evidence>